<evidence type="ECO:0000313" key="10">
    <source>
        <dbReference type="EMBL" id="SEW53785.1"/>
    </source>
</evidence>
<evidence type="ECO:0000259" key="9">
    <source>
        <dbReference type="Pfam" id="PF01435"/>
    </source>
</evidence>
<name>A0A1I0SB19_9BACT</name>
<dbReference type="GO" id="GO:0016020">
    <property type="term" value="C:membrane"/>
    <property type="evidence" value="ECO:0007669"/>
    <property type="project" value="TreeGrafter"/>
</dbReference>
<dbReference type="GO" id="GO:0046872">
    <property type="term" value="F:metal ion binding"/>
    <property type="evidence" value="ECO:0007669"/>
    <property type="project" value="UniProtKB-KW"/>
</dbReference>
<feature type="domain" description="Peptidase M48" evidence="9">
    <location>
        <begin position="93"/>
        <end position="254"/>
    </location>
</feature>
<dbReference type="STRING" id="29529.SAMN04488122_5681"/>
<sequence length="269" mass="29231">MSVYARLGFVCALTMSFALTSHAQLKLNTKTLGAGAKAVKAATLTDDDVIKYTKEYIQWMDEHNPVAPADDPMAQRLKKLTDNVTNYEGMNLNFKVYLVRDINAFACADGSVRVCAGLLQTMTDDEVMGVIGHEIGHVKNKDSKDAFKTALMTSALKDGVSSQGGAAGTLSDSQLGELGEAVANSAYSRNQESQADSYGYEFLKAAKLNPWGMSMAFEKLWKASQEAGADKKKKGSQLFSSHPDTEKRMNTMSEKAKKDGYERPVVAAK</sequence>
<evidence type="ECO:0000256" key="1">
    <source>
        <dbReference type="ARBA" id="ARBA00022670"/>
    </source>
</evidence>
<dbReference type="EMBL" id="FOJG01000002">
    <property type="protein sequence ID" value="SEW53785.1"/>
    <property type="molecule type" value="Genomic_DNA"/>
</dbReference>
<comment type="similarity">
    <text evidence="6">Belongs to the peptidase M48 family.</text>
</comment>
<proteinExistence type="inferred from homology"/>
<dbReference type="Gene3D" id="3.30.2010.10">
    <property type="entry name" value="Metalloproteases ('zincins'), catalytic domain"/>
    <property type="match status" value="1"/>
</dbReference>
<dbReference type="InterPro" id="IPR001915">
    <property type="entry name" value="Peptidase_M48"/>
</dbReference>
<keyword evidence="2" id="KW-0479">Metal-binding</keyword>
<evidence type="ECO:0000256" key="4">
    <source>
        <dbReference type="ARBA" id="ARBA00022833"/>
    </source>
</evidence>
<feature type="region of interest" description="Disordered" evidence="7">
    <location>
        <begin position="226"/>
        <end position="269"/>
    </location>
</feature>
<dbReference type="CDD" id="cd07334">
    <property type="entry name" value="M48C_loiP_like"/>
    <property type="match status" value="1"/>
</dbReference>
<accession>A0A1I0SB19</accession>
<keyword evidence="5 6" id="KW-0482">Metalloprotease</keyword>
<evidence type="ECO:0000256" key="7">
    <source>
        <dbReference type="SAM" id="MobiDB-lite"/>
    </source>
</evidence>
<dbReference type="PANTHER" id="PTHR22726:SF8">
    <property type="entry name" value="METALLOPROTEASE YCAL"/>
    <property type="match status" value="1"/>
</dbReference>
<evidence type="ECO:0000256" key="8">
    <source>
        <dbReference type="SAM" id="SignalP"/>
    </source>
</evidence>
<dbReference type="InterPro" id="IPR051156">
    <property type="entry name" value="Mito/Outer_Membr_Metalloprot"/>
</dbReference>
<dbReference type="GO" id="GO:0004222">
    <property type="term" value="F:metalloendopeptidase activity"/>
    <property type="evidence" value="ECO:0007669"/>
    <property type="project" value="InterPro"/>
</dbReference>
<feature type="compositionally biased region" description="Basic and acidic residues" evidence="7">
    <location>
        <begin position="243"/>
        <end position="262"/>
    </location>
</feature>
<evidence type="ECO:0000256" key="3">
    <source>
        <dbReference type="ARBA" id="ARBA00022801"/>
    </source>
</evidence>
<dbReference type="RefSeq" id="WP_089901106.1">
    <property type="nucleotide sequence ID" value="NZ_FOJG01000002.1"/>
</dbReference>
<feature type="signal peptide" evidence="8">
    <location>
        <begin position="1"/>
        <end position="23"/>
    </location>
</feature>
<dbReference type="Proteomes" id="UP000199310">
    <property type="component" value="Unassembled WGS sequence"/>
</dbReference>
<keyword evidence="8" id="KW-0732">Signal</keyword>
<evidence type="ECO:0000256" key="2">
    <source>
        <dbReference type="ARBA" id="ARBA00022723"/>
    </source>
</evidence>
<keyword evidence="1 6" id="KW-0645">Protease</keyword>
<keyword evidence="4 6" id="KW-0862">Zinc</keyword>
<dbReference type="PANTHER" id="PTHR22726">
    <property type="entry name" value="METALLOENDOPEPTIDASE OMA1"/>
    <property type="match status" value="1"/>
</dbReference>
<dbReference type="OrthoDB" id="9810445at2"/>
<comment type="cofactor">
    <cofactor evidence="6">
        <name>Zn(2+)</name>
        <dbReference type="ChEBI" id="CHEBI:29105"/>
    </cofactor>
    <text evidence="6">Binds 1 zinc ion per subunit.</text>
</comment>
<dbReference type="GO" id="GO:0051603">
    <property type="term" value="P:proteolysis involved in protein catabolic process"/>
    <property type="evidence" value="ECO:0007669"/>
    <property type="project" value="TreeGrafter"/>
</dbReference>
<feature type="chain" id="PRO_5011600304" evidence="8">
    <location>
        <begin position="24"/>
        <end position="269"/>
    </location>
</feature>
<keyword evidence="11" id="KW-1185">Reference proteome</keyword>
<organism evidence="10 11">
    <name type="scientific">Chitinophaga arvensicola</name>
    <dbReference type="NCBI Taxonomy" id="29529"/>
    <lineage>
        <taxon>Bacteria</taxon>
        <taxon>Pseudomonadati</taxon>
        <taxon>Bacteroidota</taxon>
        <taxon>Chitinophagia</taxon>
        <taxon>Chitinophagales</taxon>
        <taxon>Chitinophagaceae</taxon>
        <taxon>Chitinophaga</taxon>
    </lineage>
</organism>
<protein>
    <submittedName>
        <fullName evidence="10">Putative metalloprotease</fullName>
    </submittedName>
</protein>
<dbReference type="AlphaFoldDB" id="A0A1I0SB19"/>
<evidence type="ECO:0000256" key="5">
    <source>
        <dbReference type="ARBA" id="ARBA00023049"/>
    </source>
</evidence>
<evidence type="ECO:0000313" key="11">
    <source>
        <dbReference type="Proteomes" id="UP000199310"/>
    </source>
</evidence>
<gene>
    <name evidence="10" type="ORF">SAMN04488122_5681</name>
</gene>
<keyword evidence="3 6" id="KW-0378">Hydrolase</keyword>
<dbReference type="Pfam" id="PF01435">
    <property type="entry name" value="Peptidase_M48"/>
    <property type="match status" value="1"/>
</dbReference>
<evidence type="ECO:0000256" key="6">
    <source>
        <dbReference type="RuleBase" id="RU003983"/>
    </source>
</evidence>
<reference evidence="11" key="1">
    <citation type="submission" date="2016-10" db="EMBL/GenBank/DDBJ databases">
        <authorList>
            <person name="Varghese N."/>
            <person name="Submissions S."/>
        </authorList>
    </citation>
    <scope>NUCLEOTIDE SEQUENCE [LARGE SCALE GENOMIC DNA]</scope>
    <source>
        <strain evidence="11">DSM 3695</strain>
    </source>
</reference>